<keyword evidence="2" id="KW-1133">Transmembrane helix</keyword>
<evidence type="ECO:0000313" key="5">
    <source>
        <dbReference type="Proteomes" id="UP000070092"/>
    </source>
</evidence>
<dbReference type="AlphaFoldDB" id="A0A133KRC5"/>
<protein>
    <recommendedName>
        <fullName evidence="1">endopeptidase La</fullName>
        <ecNumber evidence="1">3.4.21.53</ecNumber>
    </recommendedName>
</protein>
<keyword evidence="1" id="KW-0378">Hydrolase</keyword>
<gene>
    <name evidence="4" type="ORF">HMPREF3196_00453</name>
</gene>
<comment type="similarity">
    <text evidence="1">Belongs to the peptidase S16 family.</text>
</comment>
<dbReference type="GO" id="GO:0030163">
    <property type="term" value="P:protein catabolic process"/>
    <property type="evidence" value="ECO:0007669"/>
    <property type="project" value="InterPro"/>
</dbReference>
<feature type="transmembrane region" description="Helical" evidence="2">
    <location>
        <begin position="28"/>
        <end position="50"/>
    </location>
</feature>
<comment type="caution">
    <text evidence="4">The sequence shown here is derived from an EMBL/GenBank/DDBJ whole genome shotgun (WGS) entry which is preliminary data.</text>
</comment>
<dbReference type="InterPro" id="IPR014721">
    <property type="entry name" value="Ribsml_uS5_D2-typ_fold_subgr"/>
</dbReference>
<dbReference type="InterPro" id="IPR008269">
    <property type="entry name" value="Lon_proteolytic"/>
</dbReference>
<keyword evidence="1" id="KW-0720">Serine protease</keyword>
<proteinExistence type="inferred from homology"/>
<dbReference type="GO" id="GO:0006508">
    <property type="term" value="P:proteolysis"/>
    <property type="evidence" value="ECO:0007669"/>
    <property type="project" value="UniProtKB-KW"/>
</dbReference>
<comment type="catalytic activity">
    <reaction evidence="1">
        <text>Hydrolysis of proteins in presence of ATP.</text>
        <dbReference type="EC" id="3.4.21.53"/>
    </reaction>
</comment>
<organism evidence="4 5">
    <name type="scientific">Bifidobacterium bifidum</name>
    <dbReference type="NCBI Taxonomy" id="1681"/>
    <lineage>
        <taxon>Bacteria</taxon>
        <taxon>Bacillati</taxon>
        <taxon>Actinomycetota</taxon>
        <taxon>Actinomycetes</taxon>
        <taxon>Bifidobacteriales</taxon>
        <taxon>Bifidobacteriaceae</taxon>
        <taxon>Bifidobacterium</taxon>
    </lineage>
</organism>
<dbReference type="Pfam" id="PF05362">
    <property type="entry name" value="Lon_C"/>
    <property type="match status" value="1"/>
</dbReference>
<keyword evidence="2" id="KW-0812">Transmembrane</keyword>
<evidence type="ECO:0000256" key="2">
    <source>
        <dbReference type="SAM" id="Phobius"/>
    </source>
</evidence>
<dbReference type="Gene3D" id="3.30.230.10">
    <property type="match status" value="1"/>
</dbReference>
<dbReference type="InterPro" id="IPR027065">
    <property type="entry name" value="Lon_Prtase"/>
</dbReference>
<evidence type="ECO:0000259" key="3">
    <source>
        <dbReference type="PROSITE" id="PS51786"/>
    </source>
</evidence>
<evidence type="ECO:0000313" key="4">
    <source>
        <dbReference type="EMBL" id="KWZ82151.1"/>
    </source>
</evidence>
<dbReference type="EC" id="3.4.21.53" evidence="1"/>
<dbReference type="EMBL" id="LRPO01000019">
    <property type="protein sequence ID" value="KWZ82151.1"/>
    <property type="molecule type" value="Genomic_DNA"/>
</dbReference>
<dbReference type="Proteomes" id="UP000070092">
    <property type="component" value="Unassembled WGS sequence"/>
</dbReference>
<evidence type="ECO:0000256" key="1">
    <source>
        <dbReference type="PROSITE-ProRule" id="PRU01122"/>
    </source>
</evidence>
<dbReference type="PROSITE" id="PS51786">
    <property type="entry name" value="LON_PROTEOLYTIC"/>
    <property type="match status" value="1"/>
</dbReference>
<keyword evidence="1 4" id="KW-0645">Protease</keyword>
<dbReference type="PATRIC" id="fig|1681.53.peg.441"/>
<keyword evidence="2" id="KW-0472">Membrane</keyword>
<reference evidence="4 5" key="1">
    <citation type="submission" date="2016-01" db="EMBL/GenBank/DDBJ databases">
        <authorList>
            <person name="Oliw E.H."/>
        </authorList>
    </citation>
    <scope>NUCLEOTIDE SEQUENCE [LARGE SCALE GENOMIC DNA]</scope>
    <source>
        <strain evidence="4 5">MJR8628B</strain>
    </source>
</reference>
<dbReference type="SUPFAM" id="SSF54211">
    <property type="entry name" value="Ribosomal protein S5 domain 2-like"/>
    <property type="match status" value="1"/>
</dbReference>
<dbReference type="GO" id="GO:0005524">
    <property type="term" value="F:ATP binding"/>
    <property type="evidence" value="ECO:0007669"/>
    <property type="project" value="InterPro"/>
</dbReference>
<feature type="domain" description="Lon proteolytic" evidence="3">
    <location>
        <begin position="173"/>
        <end position="271"/>
    </location>
</feature>
<dbReference type="GO" id="GO:0004252">
    <property type="term" value="F:serine-type endopeptidase activity"/>
    <property type="evidence" value="ECO:0007669"/>
    <property type="project" value="UniProtKB-UniRule"/>
</dbReference>
<dbReference type="InterPro" id="IPR020568">
    <property type="entry name" value="Ribosomal_Su5_D2-typ_SF"/>
</dbReference>
<feature type="active site" evidence="1">
    <location>
        <position position="223"/>
    </location>
</feature>
<name>A0A133KRC5_BIFBI</name>
<dbReference type="PANTHER" id="PTHR10046">
    <property type="entry name" value="ATP DEPENDENT LON PROTEASE FAMILY MEMBER"/>
    <property type="match status" value="1"/>
</dbReference>
<dbReference type="GO" id="GO:0004176">
    <property type="term" value="F:ATP-dependent peptidase activity"/>
    <property type="evidence" value="ECO:0007669"/>
    <property type="project" value="UniProtKB-UniRule"/>
</dbReference>
<sequence length="285" mass="29411">MANMHENNHLHAHSALSRIRNYLGSHSLRYFAGAIAVILAVVTMMLPSAYTVEGPGPTQDVLGSSSGSDVISISGAETHKDSGKLLLVTVNAAGVPGYPVTNAQALAAWLDPKQTVMPQEVVFPVGQTSEEYAEESSQEMDSSQSSATNAALSYLKGKGMDVSGVKVSMHVDDIGGPSAGMMYALGVIDKLTEADETGGKTIAGTGTIDAKGKVGAIGGIRLKMLGALRDGATWFLAPESNCNEVVGHVPQGLRVVKVSTLDEAYQALVAIGQGHTDGLAGCTAS</sequence>
<feature type="active site" evidence="1">
    <location>
        <position position="178"/>
    </location>
</feature>
<accession>A0A133KRC5</accession>